<organism evidence="5 6">
    <name type="scientific">Batillaria attramentaria</name>
    <dbReference type="NCBI Taxonomy" id="370345"/>
    <lineage>
        <taxon>Eukaryota</taxon>
        <taxon>Metazoa</taxon>
        <taxon>Spiralia</taxon>
        <taxon>Lophotrochozoa</taxon>
        <taxon>Mollusca</taxon>
        <taxon>Gastropoda</taxon>
        <taxon>Caenogastropoda</taxon>
        <taxon>Sorbeoconcha</taxon>
        <taxon>Cerithioidea</taxon>
        <taxon>Batillariidae</taxon>
        <taxon>Batillaria</taxon>
    </lineage>
</organism>
<dbReference type="EMBL" id="JACVVK020000013">
    <property type="protein sequence ID" value="KAK7504888.1"/>
    <property type="molecule type" value="Genomic_DNA"/>
</dbReference>
<dbReference type="SUPFAM" id="SSF50965">
    <property type="entry name" value="Galactose oxidase, central domain"/>
    <property type="match status" value="1"/>
</dbReference>
<gene>
    <name evidence="5" type="ORF">BaRGS_00003916</name>
</gene>
<dbReference type="SMART" id="SM00225">
    <property type="entry name" value="BTB"/>
    <property type="match status" value="1"/>
</dbReference>
<dbReference type="SMART" id="SM00875">
    <property type="entry name" value="BACK"/>
    <property type="match status" value="1"/>
</dbReference>
<accession>A0ABD0M0S3</accession>
<dbReference type="Pfam" id="PF01344">
    <property type="entry name" value="Kelch_1"/>
    <property type="match status" value="1"/>
</dbReference>
<feature type="domain" description="BTB" evidence="4">
    <location>
        <begin position="87"/>
        <end position="153"/>
    </location>
</feature>
<dbReference type="InterPro" id="IPR006652">
    <property type="entry name" value="Kelch_1"/>
</dbReference>
<evidence type="ECO:0000256" key="2">
    <source>
        <dbReference type="ARBA" id="ARBA00022737"/>
    </source>
</evidence>
<evidence type="ECO:0000259" key="4">
    <source>
        <dbReference type="PROSITE" id="PS50097"/>
    </source>
</evidence>
<dbReference type="InterPro" id="IPR015915">
    <property type="entry name" value="Kelch-typ_b-propeller"/>
</dbReference>
<comment type="caution">
    <text evidence="5">The sequence shown here is derived from an EMBL/GenBank/DDBJ whole genome shotgun (WGS) entry which is preliminary data.</text>
</comment>
<dbReference type="SUPFAM" id="SSF54695">
    <property type="entry name" value="POZ domain"/>
    <property type="match status" value="1"/>
</dbReference>
<dbReference type="PANTHER" id="PTHR45632">
    <property type="entry name" value="LD33804P"/>
    <property type="match status" value="1"/>
</dbReference>
<keyword evidence="1" id="KW-0880">Kelch repeat</keyword>
<dbReference type="AlphaFoldDB" id="A0ABD0M0S3"/>
<dbReference type="InterPro" id="IPR011043">
    <property type="entry name" value="Gal_Oxase/kelch_b-propeller"/>
</dbReference>
<evidence type="ECO:0000313" key="6">
    <source>
        <dbReference type="Proteomes" id="UP001519460"/>
    </source>
</evidence>
<evidence type="ECO:0000313" key="5">
    <source>
        <dbReference type="EMBL" id="KAK7504888.1"/>
    </source>
</evidence>
<name>A0ABD0M0S3_9CAEN</name>
<dbReference type="Pfam" id="PF00651">
    <property type="entry name" value="BTB"/>
    <property type="match status" value="1"/>
</dbReference>
<feature type="compositionally biased region" description="Basic and acidic residues" evidence="3">
    <location>
        <begin position="17"/>
        <end position="33"/>
    </location>
</feature>
<dbReference type="Proteomes" id="UP001519460">
    <property type="component" value="Unassembled WGS sequence"/>
</dbReference>
<keyword evidence="2" id="KW-0677">Repeat</keyword>
<dbReference type="Pfam" id="PF07707">
    <property type="entry name" value="BACK"/>
    <property type="match status" value="1"/>
</dbReference>
<dbReference type="Gene3D" id="1.25.40.420">
    <property type="match status" value="1"/>
</dbReference>
<proteinExistence type="predicted"/>
<keyword evidence="6" id="KW-1185">Reference proteome</keyword>
<evidence type="ECO:0000256" key="1">
    <source>
        <dbReference type="ARBA" id="ARBA00022441"/>
    </source>
</evidence>
<dbReference type="InterPro" id="IPR011333">
    <property type="entry name" value="SKP1/BTB/POZ_sf"/>
</dbReference>
<feature type="region of interest" description="Disordered" evidence="3">
    <location>
        <begin position="17"/>
        <end position="40"/>
    </location>
</feature>
<sequence length="746" mass="85022">MPQSPLMLIDYDISRDQRQVSGDSDKARNRRAETMSTCPSLSESQDVSGWLPTISSALLHFGRLKDQHALKLQDLLYQQTLQNSNFCDVTIHIGDMTVKAHWCVLVVCPYFQSLYDSGMKESKSGELTLHFGNPFAMREAIKFLYTGQVHITFEKVRYLLEVADYLQITNMKQLCSDFLSTMDMNVENCVQIALLSSMYNLDHLYLRSFQYMCGHLPELLVKDDMLQLTKDSVQALIADRTLSYVKRELFFDFIIRWTEHDKTVREESFEDLFTSLDLKAMSPGFLADRVENNQWVLSSEKCKMWFLEAKIQTMAGLSAGSSDTRDVLVLCGGSVQDHHFMASVFMGSGAVDSMYAYIIQEDRWAKLPPLPFVMRKPLAAVDDRGQILVFDSLSITENQMYLMCFNPGTSSWTGTKLKFPAGEEDFRVHSLMVCAGRTLFVISSVRRSRLASLNASCEAASSAAVPLGTVWHVQLWEIERDTGNMSVVSTFFHRNASTEVRASCYQGPENTGVIYVLGHKVHVSNSKSRNKKQTRFFVFDLRTNRKREYHRAQYEPYVYALPDGFLATRPGKVTARFFNFRTKKWLSDKVHSIKLPPTDANRDDYATVSVKDNLYMFGGKRTDTRKATASAVRYSLATQTWTELAEMPVSLMGAAVAFGRLPADIVRCDLECPHCLLSPHRNRTSYDISVRGYNCDDDDEVGNASSFEFDGSDYSDYYDDYYDRSFSDDGWGYPFDYDPDEDLLVF</sequence>
<dbReference type="Gene3D" id="3.30.710.10">
    <property type="entry name" value="Potassium Channel Kv1.1, Chain A"/>
    <property type="match status" value="1"/>
</dbReference>
<reference evidence="5 6" key="1">
    <citation type="journal article" date="2023" name="Sci. Data">
        <title>Genome assembly of the Korean intertidal mud-creeper Batillaria attramentaria.</title>
        <authorList>
            <person name="Patra A.K."/>
            <person name="Ho P.T."/>
            <person name="Jun S."/>
            <person name="Lee S.J."/>
            <person name="Kim Y."/>
            <person name="Won Y.J."/>
        </authorList>
    </citation>
    <scope>NUCLEOTIDE SEQUENCE [LARGE SCALE GENOMIC DNA]</scope>
    <source>
        <strain evidence="5">Wonlab-2016</strain>
    </source>
</reference>
<dbReference type="Gene3D" id="2.120.10.80">
    <property type="entry name" value="Kelch-type beta propeller"/>
    <property type="match status" value="2"/>
</dbReference>
<dbReference type="InterPro" id="IPR011705">
    <property type="entry name" value="BACK"/>
</dbReference>
<dbReference type="InterPro" id="IPR000210">
    <property type="entry name" value="BTB/POZ_dom"/>
</dbReference>
<protein>
    <recommendedName>
        <fullName evidence="4">BTB domain-containing protein</fullName>
    </recommendedName>
</protein>
<dbReference type="PROSITE" id="PS50097">
    <property type="entry name" value="BTB"/>
    <property type="match status" value="1"/>
</dbReference>
<dbReference type="PANTHER" id="PTHR45632:SF30">
    <property type="entry name" value="BTB DOMAIN-CONTAINING PROTEIN"/>
    <property type="match status" value="1"/>
</dbReference>
<dbReference type="CDD" id="cd18186">
    <property type="entry name" value="BTB_POZ_ZBTB_KLHL-like"/>
    <property type="match status" value="1"/>
</dbReference>
<evidence type="ECO:0000256" key="3">
    <source>
        <dbReference type="SAM" id="MobiDB-lite"/>
    </source>
</evidence>